<keyword evidence="2" id="KW-0472">Membrane</keyword>
<keyword evidence="2" id="KW-0812">Transmembrane</keyword>
<evidence type="ECO:0000313" key="3">
    <source>
        <dbReference type="EMBL" id="CAD7635002.1"/>
    </source>
</evidence>
<feature type="compositionally biased region" description="Acidic residues" evidence="1">
    <location>
        <begin position="132"/>
        <end position="141"/>
    </location>
</feature>
<sequence length="224" mass="25251">MDLLLYILAGFGVFSLLLIILKLLVLLFTCCGDSKSRRKHFKPIGDSDVYTAKNSLTIISANEAIEQMDQMLEQYTKPKVVVSRQCICPNCTKEINKIVINDHNNHHIIIGSSDVIDTRSSGSLMADKTLEEVTEEEDMEARDEADGADSHRHGSSVDDDSLMIDMEDILVLDDNRDDMPCNVYNNVVTELKQKFELIITNDHRLRNNTMINPDDLGNVESTDM</sequence>
<reference evidence="3" key="1">
    <citation type="submission" date="2020-11" db="EMBL/GenBank/DDBJ databases">
        <authorList>
            <person name="Tran Van P."/>
        </authorList>
    </citation>
    <scope>NUCLEOTIDE SEQUENCE</scope>
</reference>
<keyword evidence="2" id="KW-1133">Transmembrane helix</keyword>
<evidence type="ECO:0000256" key="1">
    <source>
        <dbReference type="SAM" id="MobiDB-lite"/>
    </source>
</evidence>
<protein>
    <submittedName>
        <fullName evidence="3">Uncharacterized protein</fullName>
    </submittedName>
</protein>
<evidence type="ECO:0000313" key="4">
    <source>
        <dbReference type="Proteomes" id="UP000759131"/>
    </source>
</evidence>
<feature type="transmembrane region" description="Helical" evidence="2">
    <location>
        <begin position="6"/>
        <end position="29"/>
    </location>
</feature>
<dbReference type="EMBL" id="CAJPIZ010015841">
    <property type="protein sequence ID" value="CAG2115432.1"/>
    <property type="molecule type" value="Genomic_DNA"/>
</dbReference>
<feature type="region of interest" description="Disordered" evidence="1">
    <location>
        <begin position="131"/>
        <end position="159"/>
    </location>
</feature>
<gene>
    <name evidence="3" type="ORF">OSB1V03_LOCUS15394</name>
</gene>
<organism evidence="3">
    <name type="scientific">Medioppia subpectinata</name>
    <dbReference type="NCBI Taxonomy" id="1979941"/>
    <lineage>
        <taxon>Eukaryota</taxon>
        <taxon>Metazoa</taxon>
        <taxon>Ecdysozoa</taxon>
        <taxon>Arthropoda</taxon>
        <taxon>Chelicerata</taxon>
        <taxon>Arachnida</taxon>
        <taxon>Acari</taxon>
        <taxon>Acariformes</taxon>
        <taxon>Sarcoptiformes</taxon>
        <taxon>Oribatida</taxon>
        <taxon>Brachypylina</taxon>
        <taxon>Oppioidea</taxon>
        <taxon>Oppiidae</taxon>
        <taxon>Medioppia</taxon>
    </lineage>
</organism>
<evidence type="ECO:0000256" key="2">
    <source>
        <dbReference type="SAM" id="Phobius"/>
    </source>
</evidence>
<accession>A0A7R9Q830</accession>
<dbReference type="OrthoDB" id="10543083at2759"/>
<keyword evidence="4" id="KW-1185">Reference proteome</keyword>
<name>A0A7R9Q830_9ACAR</name>
<proteinExistence type="predicted"/>
<dbReference type="AlphaFoldDB" id="A0A7R9Q830"/>
<dbReference type="Proteomes" id="UP000759131">
    <property type="component" value="Unassembled WGS sequence"/>
</dbReference>
<dbReference type="EMBL" id="OC870416">
    <property type="protein sequence ID" value="CAD7635002.1"/>
    <property type="molecule type" value="Genomic_DNA"/>
</dbReference>
<feature type="compositionally biased region" description="Basic and acidic residues" evidence="1">
    <location>
        <begin position="142"/>
        <end position="156"/>
    </location>
</feature>